<name>B7PBU2_IXOSC</name>
<evidence type="ECO:0000313" key="2">
    <source>
        <dbReference type="EnsemblMetazoa" id="ISCW002170-PA"/>
    </source>
</evidence>
<evidence type="ECO:0000313" key="3">
    <source>
        <dbReference type="Proteomes" id="UP000001555"/>
    </source>
</evidence>
<dbReference type="VEuPathDB" id="VectorBase:ISCI002170"/>
<keyword evidence="3" id="KW-1185">Reference proteome</keyword>
<protein>
    <submittedName>
        <fullName evidence="1 2">Uncharacterized protein</fullName>
    </submittedName>
</protein>
<dbReference type="PaxDb" id="6945-B7PBU2"/>
<dbReference type="VEuPathDB" id="VectorBase:ISCW002170"/>
<proteinExistence type="predicted"/>
<organism>
    <name type="scientific">Ixodes scapularis</name>
    <name type="common">Black-legged tick</name>
    <name type="synonym">Deer tick</name>
    <dbReference type="NCBI Taxonomy" id="6945"/>
    <lineage>
        <taxon>Eukaryota</taxon>
        <taxon>Metazoa</taxon>
        <taxon>Ecdysozoa</taxon>
        <taxon>Arthropoda</taxon>
        <taxon>Chelicerata</taxon>
        <taxon>Arachnida</taxon>
        <taxon>Acari</taxon>
        <taxon>Parasitiformes</taxon>
        <taxon>Ixodida</taxon>
        <taxon>Ixodoidea</taxon>
        <taxon>Ixodidae</taxon>
        <taxon>Ixodinae</taxon>
        <taxon>Ixodes</taxon>
    </lineage>
</organism>
<dbReference type="EnsemblMetazoa" id="ISCW002170-RA">
    <property type="protein sequence ID" value="ISCW002170-PA"/>
    <property type="gene ID" value="ISCW002170"/>
</dbReference>
<dbReference type="Proteomes" id="UP000001555">
    <property type="component" value="Unassembled WGS sequence"/>
</dbReference>
<accession>B7PBU2</accession>
<reference evidence="2" key="2">
    <citation type="submission" date="2020-05" db="UniProtKB">
        <authorList>
            <consortium name="EnsemblMetazoa"/>
        </authorList>
    </citation>
    <scope>IDENTIFICATION</scope>
    <source>
        <strain evidence="2">wikel</strain>
    </source>
</reference>
<sequence>MVNRFQKLAGHLFLQSFAQNRNFAGNALRFSPEPAREICLERFLQPYFDFQPLLSINPLPPPHS</sequence>
<dbReference type="HOGENOM" id="CLU_2870073_0_0_1"/>
<dbReference type="EMBL" id="DS679375">
    <property type="protein sequence ID" value="EEC04064.1"/>
    <property type="molecule type" value="Genomic_DNA"/>
</dbReference>
<dbReference type="InParanoid" id="B7PBU2"/>
<reference evidence="1 3" key="1">
    <citation type="submission" date="2008-03" db="EMBL/GenBank/DDBJ databases">
        <title>Annotation of Ixodes scapularis.</title>
        <authorList>
            <consortium name="Ixodes scapularis Genome Project Consortium"/>
            <person name="Caler E."/>
            <person name="Hannick L.I."/>
            <person name="Bidwell S."/>
            <person name="Joardar V."/>
            <person name="Thiagarajan M."/>
            <person name="Amedeo P."/>
            <person name="Galinsky K.J."/>
            <person name="Schobel S."/>
            <person name="Inman J."/>
            <person name="Hostetler J."/>
            <person name="Miller J."/>
            <person name="Hammond M."/>
            <person name="Megy K."/>
            <person name="Lawson D."/>
            <person name="Kodira C."/>
            <person name="Sutton G."/>
            <person name="Meyer J."/>
            <person name="Hill C.A."/>
            <person name="Birren B."/>
            <person name="Nene V."/>
            <person name="Collins F."/>
            <person name="Alarcon-Chaidez F."/>
            <person name="Wikel S."/>
            <person name="Strausberg R."/>
        </authorList>
    </citation>
    <scope>NUCLEOTIDE SEQUENCE [LARGE SCALE GENOMIC DNA]</scope>
    <source>
        <strain evidence="3">Wikel</strain>
        <strain evidence="1">Wikel colony</strain>
    </source>
</reference>
<dbReference type="EMBL" id="ABJB010998539">
    <property type="status" value="NOT_ANNOTATED_CDS"/>
    <property type="molecule type" value="Genomic_DNA"/>
</dbReference>
<gene>
    <name evidence="1" type="ORF">IscW_ISCW002170</name>
</gene>
<dbReference type="AlphaFoldDB" id="B7PBU2"/>
<evidence type="ECO:0000313" key="1">
    <source>
        <dbReference type="EMBL" id="EEC04064.1"/>
    </source>
</evidence>